<dbReference type="EMBL" id="JAMQGO010000001">
    <property type="protein sequence ID" value="MCM2560951.1"/>
    <property type="molecule type" value="Genomic_DNA"/>
</dbReference>
<keyword evidence="2" id="KW-1185">Reference proteome</keyword>
<sequence>MGAFQPDPLLVNFIFLREFLYLPALAFLALVRVLSARGVSRWAAALALLLALAGAAALIGPAAMGLRGGGVLRMASAAGDLAGGMALPLLASLPMLASGLLRGVRWRWIDVLHVLLLTALLVLWVMAR</sequence>
<accession>A0ACC5ZRM0</accession>
<name>A0ACC5ZRM0_9RHOB</name>
<organism evidence="1 2">
    <name type="scientific">Lutimaribacter degradans</name>
    <dbReference type="NCBI Taxonomy" id="2945989"/>
    <lineage>
        <taxon>Bacteria</taxon>
        <taxon>Pseudomonadati</taxon>
        <taxon>Pseudomonadota</taxon>
        <taxon>Alphaproteobacteria</taxon>
        <taxon>Rhodobacterales</taxon>
        <taxon>Roseobacteraceae</taxon>
        <taxon>Lutimaribacter</taxon>
    </lineage>
</organism>
<protein>
    <submittedName>
        <fullName evidence="1">Uncharacterized protein</fullName>
    </submittedName>
</protein>
<evidence type="ECO:0000313" key="1">
    <source>
        <dbReference type="EMBL" id="MCM2560951.1"/>
    </source>
</evidence>
<evidence type="ECO:0000313" key="2">
    <source>
        <dbReference type="Proteomes" id="UP001203036"/>
    </source>
</evidence>
<reference evidence="1" key="1">
    <citation type="submission" date="2022-06" db="EMBL/GenBank/DDBJ databases">
        <title>Lutimaribacter sp. EGI FJ00013, a novel bacterium isolated from a salt lake sediment enrichment.</title>
        <authorList>
            <person name="Gao L."/>
            <person name="Fang B.-Z."/>
            <person name="Li W.-J."/>
        </authorList>
    </citation>
    <scope>NUCLEOTIDE SEQUENCE</scope>
    <source>
        <strain evidence="1">EGI FJ00013</strain>
    </source>
</reference>
<gene>
    <name evidence="1" type="ORF">M8744_02220</name>
</gene>
<dbReference type="Proteomes" id="UP001203036">
    <property type="component" value="Unassembled WGS sequence"/>
</dbReference>
<comment type="caution">
    <text evidence="1">The sequence shown here is derived from an EMBL/GenBank/DDBJ whole genome shotgun (WGS) entry which is preliminary data.</text>
</comment>
<proteinExistence type="predicted"/>